<proteinExistence type="predicted"/>
<dbReference type="GO" id="GO:0016747">
    <property type="term" value="F:acyltransferase activity, transferring groups other than amino-acyl groups"/>
    <property type="evidence" value="ECO:0007669"/>
    <property type="project" value="InterPro"/>
</dbReference>
<comment type="caution">
    <text evidence="2">The sequence shown here is derived from an EMBL/GenBank/DDBJ whole genome shotgun (WGS) entry which is preliminary data.</text>
</comment>
<feature type="non-terminal residue" evidence="2">
    <location>
        <position position="1"/>
    </location>
</feature>
<dbReference type="RefSeq" id="WP_034847413.1">
    <property type="nucleotide sequence ID" value="NZ_JANX01000681.1"/>
</dbReference>
<feature type="domain" description="N-acetyltransferase" evidence="1">
    <location>
        <begin position="1"/>
        <end position="77"/>
    </location>
</feature>
<accession>A0A0A0CYF8</accession>
<dbReference type="PROSITE" id="PS51186">
    <property type="entry name" value="GNAT"/>
    <property type="match status" value="1"/>
</dbReference>
<dbReference type="OrthoDB" id="9804026at2"/>
<dbReference type="Proteomes" id="UP000029995">
    <property type="component" value="Unassembled WGS sequence"/>
</dbReference>
<dbReference type="EMBL" id="JANX01000681">
    <property type="protein sequence ID" value="KGM30830.1"/>
    <property type="molecule type" value="Genomic_DNA"/>
</dbReference>
<organism evidence="2 3">
    <name type="scientific">Inquilinus limosus MP06</name>
    <dbReference type="NCBI Taxonomy" id="1398085"/>
    <lineage>
        <taxon>Bacteria</taxon>
        <taxon>Pseudomonadati</taxon>
        <taxon>Pseudomonadota</taxon>
        <taxon>Alphaproteobacteria</taxon>
        <taxon>Rhodospirillales</taxon>
        <taxon>Rhodospirillaceae</taxon>
        <taxon>Inquilinus</taxon>
    </lineage>
</organism>
<protein>
    <recommendedName>
        <fullName evidence="1">N-acetyltransferase domain-containing protein</fullName>
    </recommendedName>
</protein>
<sequence>IGGDTAELVAVGTRPAFRRRGLAEAVCRRLLESYLGTEALVWLSAAAGAEPLYAKLGFRLVGTQLNFGGPGFASHSK</sequence>
<evidence type="ECO:0000313" key="2">
    <source>
        <dbReference type="EMBL" id="KGM30830.1"/>
    </source>
</evidence>
<dbReference type="SUPFAM" id="SSF55729">
    <property type="entry name" value="Acyl-CoA N-acyltransferases (Nat)"/>
    <property type="match status" value="1"/>
</dbReference>
<reference evidence="2 3" key="1">
    <citation type="submission" date="2014-01" db="EMBL/GenBank/DDBJ databases">
        <title>Genome sequence determination for a cystic fibrosis isolate, Inquilinus limosus.</title>
        <authorList>
            <person name="Pino M."/>
            <person name="Di Conza J."/>
            <person name="Gutkind G."/>
        </authorList>
    </citation>
    <scope>NUCLEOTIDE SEQUENCE [LARGE SCALE GENOMIC DNA]</scope>
    <source>
        <strain evidence="2 3">MP06</strain>
    </source>
</reference>
<name>A0A0A0CYF8_9PROT</name>
<evidence type="ECO:0000313" key="3">
    <source>
        <dbReference type="Proteomes" id="UP000029995"/>
    </source>
</evidence>
<dbReference type="Pfam" id="PF08445">
    <property type="entry name" value="FR47"/>
    <property type="match status" value="1"/>
</dbReference>
<evidence type="ECO:0000259" key="1">
    <source>
        <dbReference type="PROSITE" id="PS51186"/>
    </source>
</evidence>
<dbReference type="InterPro" id="IPR016181">
    <property type="entry name" value="Acyl_CoA_acyltransferase"/>
</dbReference>
<gene>
    <name evidence="2" type="ORF">P409_30710</name>
</gene>
<dbReference type="Gene3D" id="3.40.630.30">
    <property type="match status" value="1"/>
</dbReference>
<dbReference type="AlphaFoldDB" id="A0A0A0CYF8"/>
<dbReference type="InterPro" id="IPR000182">
    <property type="entry name" value="GNAT_dom"/>
</dbReference>
<dbReference type="InterPro" id="IPR013653">
    <property type="entry name" value="GCN5-like_dom"/>
</dbReference>